<dbReference type="GO" id="GO:0008270">
    <property type="term" value="F:zinc ion binding"/>
    <property type="evidence" value="ECO:0007669"/>
    <property type="project" value="UniProtKB-KW"/>
</dbReference>
<name>A0A1S2Z885_CICAR</name>
<dbReference type="KEGG" id="cam:101493421"/>
<evidence type="ECO:0000313" key="5">
    <source>
        <dbReference type="RefSeq" id="XP_004516825.1"/>
    </source>
</evidence>
<organism evidence="4 5">
    <name type="scientific">Cicer arietinum</name>
    <name type="common">Chickpea</name>
    <name type="synonym">Garbanzo</name>
    <dbReference type="NCBI Taxonomy" id="3827"/>
    <lineage>
        <taxon>Eukaryota</taxon>
        <taxon>Viridiplantae</taxon>
        <taxon>Streptophyta</taxon>
        <taxon>Embryophyta</taxon>
        <taxon>Tracheophyta</taxon>
        <taxon>Spermatophyta</taxon>
        <taxon>Magnoliopsida</taxon>
        <taxon>eudicotyledons</taxon>
        <taxon>Gunneridae</taxon>
        <taxon>Pentapetalae</taxon>
        <taxon>rosids</taxon>
        <taxon>fabids</taxon>
        <taxon>Fabales</taxon>
        <taxon>Fabaceae</taxon>
        <taxon>Papilionoideae</taxon>
        <taxon>50 kb inversion clade</taxon>
        <taxon>NPAAA clade</taxon>
        <taxon>Hologalegina</taxon>
        <taxon>IRL clade</taxon>
        <taxon>Cicereae</taxon>
        <taxon>Cicer</taxon>
    </lineage>
</organism>
<dbReference type="CDD" id="cd23022">
    <property type="entry name" value="zf-HIT_DDX59"/>
    <property type="match status" value="1"/>
</dbReference>
<feature type="compositionally biased region" description="Basic and acidic residues" evidence="2">
    <location>
        <begin position="80"/>
        <end position="100"/>
    </location>
</feature>
<dbReference type="eggNOG" id="KOG0331">
    <property type="taxonomic scope" value="Eukaryota"/>
</dbReference>
<keyword evidence="1" id="KW-0862">Zinc</keyword>
<dbReference type="Gene3D" id="3.30.60.220">
    <property type="match status" value="1"/>
</dbReference>
<dbReference type="Gene3D" id="4.10.60.10">
    <property type="entry name" value="Zinc finger, CCHC-type"/>
    <property type="match status" value="1"/>
</dbReference>
<dbReference type="PROSITE" id="PS50158">
    <property type="entry name" value="ZF_CCHC"/>
    <property type="match status" value="1"/>
</dbReference>
<evidence type="ECO:0000256" key="1">
    <source>
        <dbReference type="PROSITE-ProRule" id="PRU00047"/>
    </source>
</evidence>
<dbReference type="Pfam" id="PF04438">
    <property type="entry name" value="zf-HIT"/>
    <property type="match status" value="1"/>
</dbReference>
<dbReference type="GO" id="GO:0003676">
    <property type="term" value="F:nucleic acid binding"/>
    <property type="evidence" value="ECO:0007669"/>
    <property type="project" value="InterPro"/>
</dbReference>
<keyword evidence="1" id="KW-0863">Zinc-finger</keyword>
<keyword evidence="4" id="KW-1185">Reference proteome</keyword>
<dbReference type="AlphaFoldDB" id="A0A1S2Z885"/>
<proteinExistence type="predicted"/>
<accession>A0A1S2Z885</accession>
<feature type="compositionally biased region" description="Basic residues" evidence="2">
    <location>
        <begin position="52"/>
        <end position="67"/>
    </location>
</feature>
<evidence type="ECO:0000259" key="3">
    <source>
        <dbReference type="PROSITE" id="PS50158"/>
    </source>
</evidence>
<dbReference type="PANTHER" id="PTHR48453:SF1">
    <property type="entry name" value="CCHC-TYPE DOMAIN-CONTAINING PROTEIN"/>
    <property type="match status" value="1"/>
</dbReference>
<dbReference type="Proteomes" id="UP000087171">
    <property type="component" value="Unplaced"/>
</dbReference>
<dbReference type="InterPro" id="IPR036875">
    <property type="entry name" value="Znf_CCHC_sf"/>
</dbReference>
<dbReference type="InterPro" id="IPR007529">
    <property type="entry name" value="Znf_HIT"/>
</dbReference>
<dbReference type="InterPro" id="IPR001878">
    <property type="entry name" value="Znf_CCHC"/>
</dbReference>
<feature type="region of interest" description="Disordered" evidence="2">
    <location>
        <begin position="38"/>
        <end position="100"/>
    </location>
</feature>
<dbReference type="GeneID" id="101493421"/>
<evidence type="ECO:0000256" key="2">
    <source>
        <dbReference type="SAM" id="MobiDB-lite"/>
    </source>
</evidence>
<sequence>MGTRSNFYKNPSITYNKHFSLSSVLQNLQAYNIVTGNVTSDDQSHPAPTASLKRRRHSQPQKSRHNHLKDDVEDVPSSMSHRDYIQKRRKEVDSSKNSERVELTEDVLGNPNSAISLVDYASDESASSECEETHTLPNSGHKIEFNGIKSRNEQRFPVSGEPVCLICGRYGEYICNETDDDVCSMECKNELLEILKLNEGSSHDQAKNFSSSGISDSLPLLPVPVFSDDTWDYNRHRWSKKRSSLSTYECWKCQRPGHLAEDCLVKGCSETTVGGSNRSSSIPKDLLGLYRRCKEFGKDLLASNCNACRSSSNLATCIDCSVVLCDGAGHLDDHIRTHPSHQKYYSHKLKRLVKCCKSTCKVTDIKDLLVCHYCFDKAFEKFYDMYTATWKGAGFSIILGSICCEDHFTWHRMNCLNADAEGSAYIVKSNGHKGKRTQLSDFIF</sequence>
<keyword evidence="1" id="KW-0479">Metal-binding</keyword>
<gene>
    <name evidence="5" type="primary">LOC101493421</name>
</gene>
<dbReference type="OrthoDB" id="10070154at2759"/>
<dbReference type="PaxDb" id="3827-XP_004516825.1"/>
<feature type="domain" description="CCHC-type" evidence="3">
    <location>
        <begin position="250"/>
        <end position="263"/>
    </location>
</feature>
<dbReference type="PANTHER" id="PTHR48453">
    <property type="entry name" value="CCHC-TYPE DOMAIN-CONTAINING PROTEIN"/>
    <property type="match status" value="1"/>
</dbReference>
<evidence type="ECO:0000313" key="4">
    <source>
        <dbReference type="Proteomes" id="UP000087171"/>
    </source>
</evidence>
<protein>
    <submittedName>
        <fullName evidence="5">Uncharacterized protein LOC101493421</fullName>
    </submittedName>
</protein>
<reference evidence="5" key="1">
    <citation type="submission" date="2025-08" db="UniProtKB">
        <authorList>
            <consortium name="RefSeq"/>
        </authorList>
    </citation>
    <scope>IDENTIFICATION</scope>
    <source>
        <tissue evidence="5">Etiolated seedlings</tissue>
    </source>
</reference>
<dbReference type="STRING" id="3827.A0A1S2Z885"/>
<dbReference type="RefSeq" id="XP_004516825.1">
    <property type="nucleotide sequence ID" value="XM_004516768.3"/>
</dbReference>
<dbReference type="SUPFAM" id="SSF57756">
    <property type="entry name" value="Retrovirus zinc finger-like domains"/>
    <property type="match status" value="1"/>
</dbReference>